<accession>A0ABS3E120</accession>
<comment type="caution">
    <text evidence="1">The sequence shown here is derived from an EMBL/GenBank/DDBJ whole genome shotgun (WGS) entry which is preliminary data.</text>
</comment>
<organism evidence="1 2">
    <name type="scientific">Halobacillus kuroshimensis</name>
    <dbReference type="NCBI Taxonomy" id="302481"/>
    <lineage>
        <taxon>Bacteria</taxon>
        <taxon>Bacillati</taxon>
        <taxon>Bacillota</taxon>
        <taxon>Bacilli</taxon>
        <taxon>Bacillales</taxon>
        <taxon>Bacillaceae</taxon>
        <taxon>Halobacillus</taxon>
    </lineage>
</organism>
<protein>
    <submittedName>
        <fullName evidence="1">Uncharacterized protein</fullName>
    </submittedName>
</protein>
<dbReference type="RefSeq" id="WP_206936109.1">
    <property type="nucleotide sequence ID" value="NZ_JAEKJY010000008.1"/>
</dbReference>
<gene>
    <name evidence="1" type="ORF">JF544_18735</name>
</gene>
<sequence>MHEVFDYIQSENEELYNSIFVDGKLHKAANNKNKISFHQYLDATSPFGILYTSYQFFRPKDASPELSDDNNTNKEVANLEEEMHCDDSLVVFDEYERFHISV</sequence>
<evidence type="ECO:0000313" key="2">
    <source>
        <dbReference type="Proteomes" id="UP000663970"/>
    </source>
</evidence>
<name>A0ABS3E120_9BACI</name>
<dbReference type="EMBL" id="JAEKJY010000008">
    <property type="protein sequence ID" value="MBN8237286.1"/>
    <property type="molecule type" value="Genomic_DNA"/>
</dbReference>
<dbReference type="Proteomes" id="UP000663970">
    <property type="component" value="Unassembled WGS sequence"/>
</dbReference>
<proteinExistence type="predicted"/>
<keyword evidence="2" id="KW-1185">Reference proteome</keyword>
<reference evidence="1 2" key="1">
    <citation type="submission" date="2020-12" db="EMBL/GenBank/DDBJ databases">
        <title>Oil enriched cultivation method for isolating marine PHA-producing bacteria.</title>
        <authorList>
            <person name="Zheng W."/>
            <person name="Yu S."/>
            <person name="Huang Y."/>
        </authorList>
    </citation>
    <scope>NUCLEOTIDE SEQUENCE [LARGE SCALE GENOMIC DNA]</scope>
    <source>
        <strain evidence="1 2">SY-2-6</strain>
    </source>
</reference>
<evidence type="ECO:0000313" key="1">
    <source>
        <dbReference type="EMBL" id="MBN8237286.1"/>
    </source>
</evidence>